<dbReference type="AlphaFoldDB" id="A0A4R1AQV5"/>
<organism evidence="1 2">
    <name type="scientific">Cytobacillus praedii</name>
    <dbReference type="NCBI Taxonomy" id="1742358"/>
    <lineage>
        <taxon>Bacteria</taxon>
        <taxon>Bacillati</taxon>
        <taxon>Bacillota</taxon>
        <taxon>Bacilli</taxon>
        <taxon>Bacillales</taxon>
        <taxon>Bacillaceae</taxon>
        <taxon>Cytobacillus</taxon>
    </lineage>
</organism>
<reference evidence="1 2" key="1">
    <citation type="submission" date="2019-03" db="EMBL/GenBank/DDBJ databases">
        <authorList>
            <person name="Jensen L."/>
            <person name="Storgaard J."/>
            <person name="Sulaj E."/>
            <person name="Schramm A."/>
            <person name="Marshall I.P.G."/>
        </authorList>
    </citation>
    <scope>NUCLEOTIDE SEQUENCE [LARGE SCALE GENOMIC DNA]</scope>
    <source>
        <strain evidence="1 2">2017H2G3</strain>
    </source>
</reference>
<comment type="caution">
    <text evidence="1">The sequence shown here is derived from an EMBL/GenBank/DDBJ whole genome shotgun (WGS) entry which is preliminary data.</text>
</comment>
<dbReference type="EMBL" id="SJTH01000045">
    <property type="protein sequence ID" value="TCJ01927.1"/>
    <property type="molecule type" value="Genomic_DNA"/>
</dbReference>
<dbReference type="Proteomes" id="UP000293846">
    <property type="component" value="Unassembled WGS sequence"/>
</dbReference>
<proteinExistence type="predicted"/>
<protein>
    <submittedName>
        <fullName evidence="1">Uncharacterized protein</fullName>
    </submittedName>
</protein>
<dbReference type="Pfam" id="PF10787">
    <property type="entry name" value="YfmQ"/>
    <property type="match status" value="1"/>
</dbReference>
<keyword evidence="2" id="KW-1185">Reference proteome</keyword>
<evidence type="ECO:0000313" key="2">
    <source>
        <dbReference type="Proteomes" id="UP000293846"/>
    </source>
</evidence>
<gene>
    <name evidence="1" type="ORF">E0Y62_21595</name>
</gene>
<sequence>MTWTAFIIIILGITLKMLTSPPSAVVNWILSKFALHPTLDSEEVTITFNGNYLEGEEKVNFTDFFNKASFLERNDIFPGDEKLFLHPETNIIPFIIHVKKSKRDMIFYVYCENDQIFVVKQWKRKVASYNLRSDNLQDFTASNSINV</sequence>
<name>A0A4R1AQV5_9BACI</name>
<dbReference type="RefSeq" id="WP_131238115.1">
    <property type="nucleotide sequence ID" value="NZ_SJTH01000045.1"/>
</dbReference>
<evidence type="ECO:0000313" key="1">
    <source>
        <dbReference type="EMBL" id="TCJ01927.1"/>
    </source>
</evidence>
<dbReference type="InterPro" id="IPR019723">
    <property type="entry name" value="Uncharacterised_YfmQ"/>
</dbReference>
<accession>A0A4R1AQV5</accession>
<dbReference type="OrthoDB" id="2718899at2"/>